<sequence>MFFGVGHAGRAQIYDKTSEKRLKHAFKPKVTDEAGGWHGVCRAELRVYAVLYLHRA</sequence>
<name>A0A6M4JFF3_BACSU</name>
<dbReference type="RefSeq" id="WP_003232568.1">
    <property type="nucleotide sequence ID" value="NC_000964.3"/>
</dbReference>
<evidence type="ECO:0000313" key="1">
    <source>
        <dbReference type="EMBL" id="QJP87825.1"/>
    </source>
</evidence>
<accession>A0A6M4JFF3</accession>
<dbReference type="EMBL" id="CP052842">
    <property type="protein sequence ID" value="QJP87825.1"/>
    <property type="molecule type" value="Genomic_DNA"/>
</dbReference>
<organism evidence="1">
    <name type="scientific">Bacillus subtilis (strain 168)</name>
    <dbReference type="NCBI Taxonomy" id="224308"/>
    <lineage>
        <taxon>Bacteria</taxon>
        <taxon>Bacillati</taxon>
        <taxon>Bacillota</taxon>
        <taxon>Bacilli</taxon>
        <taxon>Bacillales</taxon>
        <taxon>Bacillaceae</taxon>
        <taxon>Bacillus</taxon>
    </lineage>
</organism>
<protein>
    <submittedName>
        <fullName evidence="1">Uncharacterized protein</fullName>
    </submittedName>
</protein>
<reference evidence="1" key="1">
    <citation type="submission" date="2020-04" db="EMBL/GenBank/DDBJ databases">
        <title>Phage recombination drives evolution of spore-forming Bacilli.</title>
        <authorList>
            <person name="Dragos A."/>
            <person name="Kovacs A.T."/>
        </authorList>
    </citation>
    <scope>NUCLEOTIDE SEQUENCE</scope>
    <source>
        <strain evidence="1">168</strain>
    </source>
</reference>
<gene>
    <name evidence="1" type="ORF">HIR78_07270</name>
</gene>
<dbReference type="OrthoDB" id="9857848at2"/>
<dbReference type="AlphaFoldDB" id="A0A6M4JFF3"/>
<dbReference type="KEGG" id="bsu:BSU13169"/>
<proteinExistence type="predicted"/>